<comment type="caution">
    <text evidence="1">The sequence shown here is derived from an EMBL/GenBank/DDBJ whole genome shotgun (WGS) entry which is preliminary data.</text>
</comment>
<dbReference type="Proteomes" id="UP000230025">
    <property type="component" value="Unassembled WGS sequence"/>
</dbReference>
<dbReference type="EMBL" id="PFFY01000243">
    <property type="protein sequence ID" value="PIW32836.1"/>
    <property type="molecule type" value="Genomic_DNA"/>
</dbReference>
<dbReference type="AlphaFoldDB" id="A0A2M7GXZ6"/>
<proteinExistence type="predicted"/>
<name>A0A2M7GXZ6_9BACT</name>
<organism evidence="1 2">
    <name type="scientific">bacterium (Candidatus Ratteibacteria) CG15_BIG_FIL_POST_REV_8_21_14_020_41_12</name>
    <dbReference type="NCBI Taxonomy" id="2014291"/>
    <lineage>
        <taxon>Bacteria</taxon>
        <taxon>Candidatus Ratteibacteria</taxon>
    </lineage>
</organism>
<accession>A0A2M7GXZ6</accession>
<reference evidence="2" key="1">
    <citation type="submission" date="2017-09" db="EMBL/GenBank/DDBJ databases">
        <title>Depth-based differentiation of microbial function through sediment-hosted aquifers and enrichment of novel symbionts in the deep terrestrial subsurface.</title>
        <authorList>
            <person name="Probst A.J."/>
            <person name="Ladd B."/>
            <person name="Jarett J.K."/>
            <person name="Geller-Mcgrath D.E."/>
            <person name="Sieber C.M.K."/>
            <person name="Emerson J.B."/>
            <person name="Anantharaman K."/>
            <person name="Thomas B.C."/>
            <person name="Malmstrom R."/>
            <person name="Stieglmeier M."/>
            <person name="Klingl A."/>
            <person name="Woyke T."/>
            <person name="Ryan C.M."/>
            <person name="Banfield J.F."/>
        </authorList>
    </citation>
    <scope>NUCLEOTIDE SEQUENCE [LARGE SCALE GENOMIC DNA]</scope>
</reference>
<gene>
    <name evidence="1" type="ORF">COW28_05210</name>
</gene>
<evidence type="ECO:0000313" key="2">
    <source>
        <dbReference type="Proteomes" id="UP000230025"/>
    </source>
</evidence>
<protein>
    <submittedName>
        <fullName evidence="1">Uncharacterized protein</fullName>
    </submittedName>
</protein>
<sequence>MKFYADTVNKIRDDARTRALDEAKLKFGAKISPLIGAGGTWEISGEPEAVELYNKRFNEIYEDLVRKAVDMGSLPKSYLRIISEPAGSPPPEAAKTFEDVGMPWLEWGSPPVKQHPLTGRPPGIYRVDGKKMKWDGAKEIP</sequence>
<evidence type="ECO:0000313" key="1">
    <source>
        <dbReference type="EMBL" id="PIW32836.1"/>
    </source>
</evidence>